<keyword evidence="6" id="KW-0812">Transmembrane</keyword>
<name>A0A316M5M4_9CLOT</name>
<dbReference type="Proteomes" id="UP000246114">
    <property type="component" value="Unassembled WGS sequence"/>
</dbReference>
<keyword evidence="6" id="KW-0472">Membrane</keyword>
<dbReference type="Gene3D" id="1.20.1270.90">
    <property type="entry name" value="AF1782-like"/>
    <property type="match status" value="1"/>
</dbReference>
<dbReference type="Gene3D" id="3.20.20.80">
    <property type="entry name" value="Glycosidases"/>
    <property type="match status" value="1"/>
</dbReference>
<evidence type="ECO:0000256" key="4">
    <source>
        <dbReference type="PIRSR" id="PIRSR625705-1"/>
    </source>
</evidence>
<dbReference type="SUPFAM" id="SSF51445">
    <property type="entry name" value="(Trans)glycosidases"/>
    <property type="match status" value="1"/>
</dbReference>
<reference evidence="9 10" key="1">
    <citation type="submission" date="2018-03" db="EMBL/GenBank/DDBJ databases">
        <title>The uncultured portion of the human microbiome is neutrally assembled.</title>
        <authorList>
            <person name="Jeraldo P."/>
            <person name="Boardman L."/>
            <person name="White B.A."/>
            <person name="Nelson H."/>
            <person name="Goldenfeld N."/>
            <person name="Chia N."/>
        </authorList>
    </citation>
    <scope>NUCLEOTIDE SEQUENCE [LARGE SCALE GENOMIC DNA]</scope>
    <source>
        <strain evidence="9">CIM:MAG 903</strain>
    </source>
</reference>
<evidence type="ECO:0000259" key="8">
    <source>
        <dbReference type="Pfam" id="PF02838"/>
    </source>
</evidence>
<evidence type="ECO:0000256" key="3">
    <source>
        <dbReference type="ARBA" id="ARBA00023295"/>
    </source>
</evidence>
<evidence type="ECO:0000256" key="6">
    <source>
        <dbReference type="SAM" id="Phobius"/>
    </source>
</evidence>
<evidence type="ECO:0000259" key="7">
    <source>
        <dbReference type="Pfam" id="PF00728"/>
    </source>
</evidence>
<evidence type="ECO:0000256" key="2">
    <source>
        <dbReference type="ARBA" id="ARBA00022801"/>
    </source>
</evidence>
<evidence type="ECO:0000256" key="5">
    <source>
        <dbReference type="SAM" id="Coils"/>
    </source>
</evidence>
<feature type="active site" description="Proton donor" evidence="4">
    <location>
        <position position="333"/>
    </location>
</feature>
<comment type="similarity">
    <text evidence="1">Belongs to the glycosyl hydrolase 20 family.</text>
</comment>
<dbReference type="PANTHER" id="PTHR43678:SF1">
    <property type="entry name" value="BETA-N-ACETYLHEXOSAMINIDASE"/>
    <property type="match status" value="1"/>
</dbReference>
<dbReference type="InterPro" id="IPR015883">
    <property type="entry name" value="Glyco_hydro_20_cat"/>
</dbReference>
<dbReference type="InterPro" id="IPR017853">
    <property type="entry name" value="GH"/>
</dbReference>
<proteinExistence type="inferred from homology"/>
<keyword evidence="3" id="KW-0326">Glycosidase</keyword>
<dbReference type="InterPro" id="IPR029018">
    <property type="entry name" value="Hex-like_dom2"/>
</dbReference>
<dbReference type="AlphaFoldDB" id="A0A316M5M4"/>
<dbReference type="GO" id="GO:0005975">
    <property type="term" value="P:carbohydrate metabolic process"/>
    <property type="evidence" value="ECO:0007669"/>
    <property type="project" value="InterPro"/>
</dbReference>
<dbReference type="InterPro" id="IPR052764">
    <property type="entry name" value="GH20_Enzymes"/>
</dbReference>
<dbReference type="CDD" id="cd06564">
    <property type="entry name" value="GH20_DspB_LnbB-like"/>
    <property type="match status" value="1"/>
</dbReference>
<dbReference type="GO" id="GO:0004563">
    <property type="term" value="F:beta-N-acetylhexosaminidase activity"/>
    <property type="evidence" value="ECO:0007669"/>
    <property type="project" value="InterPro"/>
</dbReference>
<feature type="domain" description="Beta-hexosaminidase bacterial type N-terminal" evidence="8">
    <location>
        <begin position="87"/>
        <end position="182"/>
    </location>
</feature>
<dbReference type="PRINTS" id="PR00738">
    <property type="entry name" value="GLHYDRLASE20"/>
</dbReference>
<feature type="domain" description="Glycoside hydrolase family 20 catalytic" evidence="7">
    <location>
        <begin position="189"/>
        <end position="527"/>
    </location>
</feature>
<dbReference type="InterPro" id="IPR015882">
    <property type="entry name" value="HEX_bac_N"/>
</dbReference>
<keyword evidence="5" id="KW-0175">Coiled coil</keyword>
<keyword evidence="6" id="KW-1133">Transmembrane helix</keyword>
<keyword evidence="2" id="KW-0378">Hydrolase</keyword>
<accession>A0A316M5M4</accession>
<dbReference type="SUPFAM" id="SSF55545">
    <property type="entry name" value="beta-N-acetylhexosaminidase-like domain"/>
    <property type="match status" value="1"/>
</dbReference>
<protein>
    <submittedName>
        <fullName evidence="9">Uncharacterized protein</fullName>
    </submittedName>
</protein>
<dbReference type="RefSeq" id="WP_099335939.1">
    <property type="nucleotide sequence ID" value="NZ_BAAACD010000010.1"/>
</dbReference>
<dbReference type="InterPro" id="IPR025705">
    <property type="entry name" value="Beta_hexosaminidase_sua/sub"/>
</dbReference>
<organism evidence="9 10">
    <name type="scientific">Clostridium cadaveris</name>
    <dbReference type="NCBI Taxonomy" id="1529"/>
    <lineage>
        <taxon>Bacteria</taxon>
        <taxon>Bacillati</taxon>
        <taxon>Bacillota</taxon>
        <taxon>Clostridia</taxon>
        <taxon>Eubacteriales</taxon>
        <taxon>Clostridiaceae</taxon>
        <taxon>Clostridium</taxon>
    </lineage>
</organism>
<dbReference type="Pfam" id="PF00728">
    <property type="entry name" value="Glyco_hydro_20"/>
    <property type="match status" value="1"/>
</dbReference>
<dbReference type="Pfam" id="PF02838">
    <property type="entry name" value="Glyco_hydro_20b"/>
    <property type="match status" value="1"/>
</dbReference>
<dbReference type="PANTHER" id="PTHR43678">
    <property type="entry name" value="PUTATIVE (AFU_ORTHOLOGUE AFUA_2G00640)-RELATED"/>
    <property type="match status" value="1"/>
</dbReference>
<gene>
    <name evidence="9" type="ORF">DBY38_05955</name>
</gene>
<evidence type="ECO:0000313" key="10">
    <source>
        <dbReference type="Proteomes" id="UP000246114"/>
    </source>
</evidence>
<evidence type="ECO:0000256" key="1">
    <source>
        <dbReference type="ARBA" id="ARBA00006285"/>
    </source>
</evidence>
<feature type="transmembrane region" description="Helical" evidence="6">
    <location>
        <begin position="676"/>
        <end position="694"/>
    </location>
</feature>
<dbReference type="NCBIfam" id="TIGR01167">
    <property type="entry name" value="LPXTG_anchor"/>
    <property type="match status" value="1"/>
</dbReference>
<dbReference type="EMBL" id="QAMZ01000029">
    <property type="protein sequence ID" value="PWL53937.1"/>
    <property type="molecule type" value="Genomic_DNA"/>
</dbReference>
<dbReference type="Gene3D" id="3.30.379.10">
    <property type="entry name" value="Chitobiase/beta-hexosaminidase domain 2-like"/>
    <property type="match status" value="1"/>
</dbReference>
<evidence type="ECO:0000313" key="9">
    <source>
        <dbReference type="EMBL" id="PWL53937.1"/>
    </source>
</evidence>
<sequence length="703" mass="80619">MKINSKTLFKSMIMGALIVTQLSFGVKAGAQELNESDYKNGTLPSLKEYKKEADKVWTPKQETRIFVVENEAFELNKDVVLKDAANFAKELNVVTNKKVDLNNVVFGNKSLVKNGDIVLELLGKQSTNSIEEKRMVEEGYTINVDDVVTVKANSDIGIFYGQRTILQSLKSKGNLMYGNIKDFPDVSERAFHIDIARKYYTKDWIIQRIKDMSWMKLNTVQIHFSENEGFRLESKVHPEVMSSQYITQEEMKEIIQVAKDNKVKIIPSFDTPGHLKQALKTHPEFQLPTRYSGKESKALDITNPDARKFVKDLYKEFAELFKDSTDFHIGGDEFIDFDRTRNYPILTEYAQNKYGSTGTWYDTYIEFTNEISNYVKELGFVPRVWNDAHYRIGAAHQPNLELNKDIIITYWTSWHKNMASLKTFLEKGHKVINYNDSKFYYVLGEAAGYTYPTAGKIYNSSWHPGQFPWRNKAADSVNYKQDMEYPYSEQLLGVSYAIWSDRPNAQTEEEVAKGIYLALREMAETTYNSQNRKDYSFQQFQNTVNTLGNSLDYNNEVSSLPTGKPIQVKVVKSKLDELVKKAKEINNELYTEESIKNLSEAIFDAEKILNDNSVTQEKVDEVASILEKAMDNLKEKVVENTKDENTTKLEDTKIQKNDNAVQNGNSILPKTGDDDLKIYLMIVAAISVIGIVILRKNKKQSLQ</sequence>
<feature type="coiled-coil region" evidence="5">
    <location>
        <begin position="616"/>
        <end position="643"/>
    </location>
</feature>
<comment type="caution">
    <text evidence="9">The sequence shown here is derived from an EMBL/GenBank/DDBJ whole genome shotgun (WGS) entry which is preliminary data.</text>
</comment>